<dbReference type="GO" id="GO:0003964">
    <property type="term" value="F:RNA-directed DNA polymerase activity"/>
    <property type="evidence" value="ECO:0007669"/>
    <property type="project" value="UniProtKB-KW"/>
</dbReference>
<feature type="domain" description="RNase H type-1" evidence="2">
    <location>
        <begin position="976"/>
        <end position="1116"/>
    </location>
</feature>
<keyword evidence="3" id="KW-0548">Nucleotidyltransferase</keyword>
<evidence type="ECO:0000313" key="3">
    <source>
        <dbReference type="EMBL" id="KAJ5413707.1"/>
    </source>
</evidence>
<dbReference type="PROSITE" id="PS50878">
    <property type="entry name" value="RT_POL"/>
    <property type="match status" value="1"/>
</dbReference>
<dbReference type="CDD" id="cd01650">
    <property type="entry name" value="RT_nLTR_like"/>
    <property type="match status" value="1"/>
</dbReference>
<dbReference type="PANTHER" id="PTHR33481:SF1">
    <property type="entry name" value="ENDONUCLEASE_EXONUCLEASE_PHOSPHATASE DOMAIN-CONTAINING PROTEIN-RELATED"/>
    <property type="match status" value="1"/>
</dbReference>
<dbReference type="GO" id="GO:0004523">
    <property type="term" value="F:RNA-DNA hybrid ribonuclease activity"/>
    <property type="evidence" value="ECO:0007669"/>
    <property type="project" value="InterPro"/>
</dbReference>
<dbReference type="InterPro" id="IPR036691">
    <property type="entry name" value="Endo/exonu/phosph_ase_sf"/>
</dbReference>
<dbReference type="InterPro" id="IPR005135">
    <property type="entry name" value="Endo/exonuclease/phosphatase"/>
</dbReference>
<keyword evidence="3" id="KW-0695">RNA-directed DNA polymerase</keyword>
<accession>A0A9W9WAE5</accession>
<dbReference type="InterPro" id="IPR002156">
    <property type="entry name" value="RNaseH_domain"/>
</dbReference>
<dbReference type="InterPro" id="IPR043502">
    <property type="entry name" value="DNA/RNA_pol_sf"/>
</dbReference>
<dbReference type="Gene3D" id="3.30.420.10">
    <property type="entry name" value="Ribonuclease H-like superfamily/Ribonuclease H"/>
    <property type="match status" value="1"/>
</dbReference>
<dbReference type="Gene3D" id="3.60.10.10">
    <property type="entry name" value="Endonuclease/exonuclease/phosphatase"/>
    <property type="match status" value="1"/>
</dbReference>
<evidence type="ECO:0000259" key="1">
    <source>
        <dbReference type="PROSITE" id="PS50878"/>
    </source>
</evidence>
<dbReference type="Pfam" id="PF00075">
    <property type="entry name" value="RNase_H"/>
    <property type="match status" value="1"/>
</dbReference>
<dbReference type="RefSeq" id="XP_056493563.1">
    <property type="nucleotide sequence ID" value="XM_056624981.1"/>
</dbReference>
<dbReference type="SUPFAM" id="SSF56672">
    <property type="entry name" value="DNA/RNA polymerases"/>
    <property type="match status" value="1"/>
</dbReference>
<dbReference type="PANTHER" id="PTHR33481">
    <property type="entry name" value="REVERSE TRANSCRIPTASE"/>
    <property type="match status" value="1"/>
</dbReference>
<dbReference type="PROSITE" id="PS50879">
    <property type="entry name" value="RNASE_H_1"/>
    <property type="match status" value="1"/>
</dbReference>
<dbReference type="Pfam" id="PF00078">
    <property type="entry name" value="RVT_1"/>
    <property type="match status" value="1"/>
</dbReference>
<gene>
    <name evidence="3" type="ORF">N7509_000334</name>
</gene>
<proteinExistence type="predicted"/>
<reference evidence="3" key="2">
    <citation type="journal article" date="2023" name="IMA Fungus">
        <title>Comparative genomic study of the Penicillium genus elucidates a diverse pangenome and 15 lateral gene transfer events.</title>
        <authorList>
            <person name="Petersen C."/>
            <person name="Sorensen T."/>
            <person name="Nielsen M.R."/>
            <person name="Sondergaard T.E."/>
            <person name="Sorensen J.L."/>
            <person name="Fitzpatrick D.A."/>
            <person name="Frisvad J.C."/>
            <person name="Nielsen K.L."/>
        </authorList>
    </citation>
    <scope>NUCLEOTIDE SEQUENCE</scope>
    <source>
        <strain evidence="3">IBT 29677</strain>
    </source>
</reference>
<organism evidence="3 4">
    <name type="scientific">Penicillium cosmopolitanum</name>
    <dbReference type="NCBI Taxonomy" id="1131564"/>
    <lineage>
        <taxon>Eukaryota</taxon>
        <taxon>Fungi</taxon>
        <taxon>Dikarya</taxon>
        <taxon>Ascomycota</taxon>
        <taxon>Pezizomycotina</taxon>
        <taxon>Eurotiomycetes</taxon>
        <taxon>Eurotiomycetidae</taxon>
        <taxon>Eurotiales</taxon>
        <taxon>Aspergillaceae</taxon>
        <taxon>Penicillium</taxon>
    </lineage>
</organism>
<dbReference type="OrthoDB" id="4368687at2759"/>
<dbReference type="InterPro" id="IPR036397">
    <property type="entry name" value="RNaseH_sf"/>
</dbReference>
<sequence length="1292" mass="146206">MATFLRDKKALAADVIAVQEPWKNELQHTTHQPATASFQLLYPTEGAVREQNQDQREDQNQESDPPPPGVCLFVSKKLDPSTWSCQLISQDYQLLKLRKVCRDRDWTDLFIHNIYNRPGSNTLEQLGCELSQRPSGEHVVLGDMNAYHPVWGGVGTKTDRGAEQLLAITNEWGLELTTEEGKPTWTRNEQSSVIDLTFISSSLVSRLIRCERADNVEHSSDHFPIRTVLDIKTPATVQQIRRNWKATDNKRLVQNIEESLQAKDLSRADAQQIEAQCQELLESVQSAVEDSTPWAKPSAWSNPDFDDECKAAVKEVRRLRRRHTRTKDPYDWMRYSQARNRKTRLIKKTLSRAHRRRVQQVIEDGPQGMWRLAKWARNRDGAYEKGITPSLKIQDPQAPGAIAETIKQKAEAFRTAFFPQPPPADLSDTESFQYPLPIEFPPITAREIEEAVRGAKAGKAPGEDGMPNSLWHKLIEIPVVLDVLTQLFNACIRTGYNPSHFQRSITVVLRKQGKSDYQLAKSYRPVALLNTLGKFLESIVARRISYAVESEALLPRTHLGGRRGISTDHAIHIIIDRIKTSWGRGKPVVSLLLLDVSGAYDNVSHARLLHNLKKRRLGHFVPWVKAFLTNRSTRIRMPEGMSETFPTPTGIPQGSPISPILYLIYNADLIENCGTAITSNGWVDDVCFMAKGDSERENIEKLKTACRKADQWAERHASVFDPKKYALIHFVNTKEVDPQYLSLHLREHTVPATKTAERYLGYWLDPSLEFHHHREKAVAKASVSLRALRSLAGSTWGASLYAMRRIYQAVIIPQMLFGVSAWYQPMLISKSKAQGICRPFVAIQKQTACLISGAFRTTSAEALNIELHLPPISIHMNRLVKETALRLRTGPELGIPPTIVRRRPAHERDWSGWTPMEAQAWKTGGCLTALPGTLARHWESRKAFVLAPWQAPPEVIIDDRKTAVEYQERVMVQTSKERPLIIYTDGSGIEGRMGAAVVVDLEDHVAHSQMGDENTTTVYAAELRAIEMALDSVLNSTEPWAAQARNGLVIFADSQAALKALRRPRMPSGQVYLIGCLDLIRQLAERGIRTELRWIPAHQGVLGNETVDQHAKEAAQKPDDPQNPHNRYIRLAAATKRRFRQEAKIEWERAWASEKTGRPTRRLIETPSKKTLEYWSGLHKATASVLMQLRTGRIGLNAYLARINRRETARCDCDLGNQTVTHVLLECPLHQEERDEMRNALSEQGITLRHEELLTRLEARTIVAEYMIRTGLLGQFQGLDPIALGAEELEKQ</sequence>
<feature type="domain" description="Reverse transcriptase" evidence="1">
    <location>
        <begin position="490"/>
        <end position="764"/>
    </location>
</feature>
<reference evidence="3" key="1">
    <citation type="submission" date="2022-12" db="EMBL/GenBank/DDBJ databases">
        <authorList>
            <person name="Petersen C."/>
        </authorList>
    </citation>
    <scope>NUCLEOTIDE SEQUENCE</scope>
    <source>
        <strain evidence="3">IBT 29677</strain>
    </source>
</reference>
<dbReference type="Proteomes" id="UP001147747">
    <property type="component" value="Unassembled WGS sequence"/>
</dbReference>
<dbReference type="SUPFAM" id="SSF53098">
    <property type="entry name" value="Ribonuclease H-like"/>
    <property type="match status" value="1"/>
</dbReference>
<dbReference type="Pfam" id="PF14529">
    <property type="entry name" value="Exo_endo_phos_2"/>
    <property type="match status" value="1"/>
</dbReference>
<dbReference type="InterPro" id="IPR012337">
    <property type="entry name" value="RNaseH-like_sf"/>
</dbReference>
<comment type="caution">
    <text evidence="3">The sequence shown here is derived from an EMBL/GenBank/DDBJ whole genome shotgun (WGS) entry which is preliminary data.</text>
</comment>
<evidence type="ECO:0000313" key="4">
    <source>
        <dbReference type="Proteomes" id="UP001147747"/>
    </source>
</evidence>
<evidence type="ECO:0000259" key="2">
    <source>
        <dbReference type="PROSITE" id="PS50879"/>
    </source>
</evidence>
<protein>
    <submittedName>
        <fullName evidence="3">Reverse transcriptase</fullName>
    </submittedName>
</protein>
<name>A0A9W9WAE5_9EURO</name>
<dbReference type="CDD" id="cd09276">
    <property type="entry name" value="Rnase_HI_RT_non_LTR"/>
    <property type="match status" value="1"/>
</dbReference>
<dbReference type="GeneID" id="81363961"/>
<keyword evidence="4" id="KW-1185">Reference proteome</keyword>
<dbReference type="InterPro" id="IPR000477">
    <property type="entry name" value="RT_dom"/>
</dbReference>
<dbReference type="EMBL" id="JAPZBU010000003">
    <property type="protein sequence ID" value="KAJ5413707.1"/>
    <property type="molecule type" value="Genomic_DNA"/>
</dbReference>
<dbReference type="GO" id="GO:0003676">
    <property type="term" value="F:nucleic acid binding"/>
    <property type="evidence" value="ECO:0007669"/>
    <property type="project" value="InterPro"/>
</dbReference>
<dbReference type="SUPFAM" id="SSF56219">
    <property type="entry name" value="DNase I-like"/>
    <property type="match status" value="1"/>
</dbReference>
<keyword evidence="3" id="KW-0808">Transferase</keyword>